<dbReference type="PANTHER" id="PTHR46246">
    <property type="entry name" value="GUANOSINE-3',5'-BIS(DIPHOSPHATE) 3'-PYROPHOSPHOHYDROLASE MESH1"/>
    <property type="match status" value="1"/>
</dbReference>
<dbReference type="CDD" id="cd00077">
    <property type="entry name" value="HDc"/>
    <property type="match status" value="1"/>
</dbReference>
<dbReference type="PANTHER" id="PTHR46246:SF1">
    <property type="entry name" value="GUANOSINE-3',5'-BIS(DIPHOSPHATE) 3'-PYROPHOSPHOHYDROLASE MESH1"/>
    <property type="match status" value="1"/>
</dbReference>
<dbReference type="EMBL" id="UFVR01000004">
    <property type="protein sequence ID" value="SUX44241.1"/>
    <property type="molecule type" value="Genomic_DNA"/>
</dbReference>
<evidence type="ECO:0000259" key="1">
    <source>
        <dbReference type="SMART" id="SM00471"/>
    </source>
</evidence>
<dbReference type="SMART" id="SM00471">
    <property type="entry name" value="HDc"/>
    <property type="match status" value="1"/>
</dbReference>
<sequence length="184" mass="21480">MNHSEIINKIIEFADNAHGDQTRKYTADKYIVHPIRVMETCKQYTEELPVLATAILHDVLEDTATSEDHILHFLKDIMNENDRNLTIKLVNELTDVYVKKDFPKLNRDTRKRMELERLRKISARAQTIKYADIIDNSKEIPQHDPSFAKRYLKECNDILLALDKGLPKLRKEAINQVVTILKNL</sequence>
<evidence type="ECO:0000313" key="2">
    <source>
        <dbReference type="EMBL" id="SUX44241.1"/>
    </source>
</evidence>
<dbReference type="InterPro" id="IPR003607">
    <property type="entry name" value="HD/PDEase_dom"/>
</dbReference>
<dbReference type="Pfam" id="PF01966">
    <property type="entry name" value="HD"/>
    <property type="match status" value="1"/>
</dbReference>
<reference evidence="2 3" key="1">
    <citation type="submission" date="2018-06" db="EMBL/GenBank/DDBJ databases">
        <authorList>
            <consortium name="Pathogen Informatics"/>
            <person name="Doyle S."/>
        </authorList>
    </citation>
    <scope>NUCLEOTIDE SEQUENCE [LARGE SCALE GENOMIC DNA]</scope>
    <source>
        <strain evidence="2 3">NCTC13532</strain>
    </source>
</reference>
<organism evidence="2 3">
    <name type="scientific">Chryseobacterium indoltheticum</name>
    <dbReference type="NCBI Taxonomy" id="254"/>
    <lineage>
        <taxon>Bacteria</taxon>
        <taxon>Pseudomonadati</taxon>
        <taxon>Bacteroidota</taxon>
        <taxon>Flavobacteriia</taxon>
        <taxon>Flavobacteriales</taxon>
        <taxon>Weeksellaceae</taxon>
        <taxon>Chryseobacterium group</taxon>
        <taxon>Chryseobacterium</taxon>
    </lineage>
</organism>
<dbReference type="Gene3D" id="1.10.3210.10">
    <property type="entry name" value="Hypothetical protein af1432"/>
    <property type="match status" value="1"/>
</dbReference>
<gene>
    <name evidence="2" type="primary">spoT</name>
    <name evidence="2" type="ORF">NCTC13532_00710</name>
</gene>
<proteinExistence type="predicted"/>
<dbReference type="InterPro" id="IPR006674">
    <property type="entry name" value="HD_domain"/>
</dbReference>
<dbReference type="AlphaFoldDB" id="A0A381FCE5"/>
<dbReference type="SUPFAM" id="SSF109604">
    <property type="entry name" value="HD-domain/PDEase-like"/>
    <property type="match status" value="1"/>
</dbReference>
<evidence type="ECO:0000313" key="3">
    <source>
        <dbReference type="Proteomes" id="UP000254282"/>
    </source>
</evidence>
<dbReference type="GO" id="GO:0008893">
    <property type="term" value="F:guanosine-3',5'-bis(diphosphate) 3'-diphosphatase activity"/>
    <property type="evidence" value="ECO:0007669"/>
    <property type="project" value="UniProtKB-EC"/>
</dbReference>
<protein>
    <submittedName>
        <fullName evidence="2">Guanosine-3',5'-bis(Diphosphate) 3'-pyrophosphohydrolase</fullName>
        <ecNumber evidence="2">3.1.7.2</ecNumber>
    </submittedName>
</protein>
<name>A0A381FCE5_9FLAO</name>
<dbReference type="EC" id="3.1.7.2" evidence="2"/>
<dbReference type="InterPro" id="IPR052194">
    <property type="entry name" value="MESH1"/>
</dbReference>
<feature type="domain" description="HD/PDEase" evidence="1">
    <location>
        <begin position="26"/>
        <end position="146"/>
    </location>
</feature>
<keyword evidence="2" id="KW-0378">Hydrolase</keyword>
<dbReference type="Proteomes" id="UP000254282">
    <property type="component" value="Unassembled WGS sequence"/>
</dbReference>
<dbReference type="RefSeq" id="WP_115619253.1">
    <property type="nucleotide sequence ID" value="NZ_UFVR01000004.1"/>
</dbReference>
<accession>A0A381FCE5</accession>